<evidence type="ECO:0000313" key="4">
    <source>
        <dbReference type="Proteomes" id="UP000000422"/>
    </source>
</evidence>
<dbReference type="InterPro" id="IPR019734">
    <property type="entry name" value="TPR_rpt"/>
</dbReference>
<keyword evidence="3" id="KW-0966">Cell projection</keyword>
<dbReference type="EMBL" id="BX571658">
    <property type="protein sequence ID" value="CAE09628.1"/>
    <property type="molecule type" value="Genomic_DNA"/>
</dbReference>
<feature type="domain" description="Ancillary SecYEG translocon subunit/Cell division coordinator CpoB TPR" evidence="1">
    <location>
        <begin position="269"/>
        <end position="349"/>
    </location>
</feature>
<dbReference type="Gene3D" id="1.25.40.10">
    <property type="entry name" value="Tetratricopeptide repeat domain"/>
    <property type="match status" value="3"/>
</dbReference>
<evidence type="ECO:0000259" key="2">
    <source>
        <dbReference type="Pfam" id="PF24323"/>
    </source>
</evidence>
<dbReference type="KEGG" id="wsu:WS0490"/>
<dbReference type="HOGENOM" id="CLU_019053_0_0_7"/>
<dbReference type="Pfam" id="PF09976">
    <property type="entry name" value="TPR_21"/>
    <property type="match status" value="1"/>
</dbReference>
<dbReference type="Pfam" id="PF13181">
    <property type="entry name" value="TPR_8"/>
    <property type="match status" value="1"/>
</dbReference>
<keyword evidence="3" id="KW-0969">Cilium</keyword>
<sequence>MLLFWLFLTPLWSLDVVINSGKEEGKSFAVLNLVHDQLFPCKEEINRHGEVEQVICLLEGKPSTPFTQSNTLFFKVETKRIDSSLYLVITPKKRAKLFALHVDPRTQAPLLKEEAKLSKRWQVVGYEEKIPFLGEKKSMGINFPIAMEGTTTPFIEALDVFKKPLIIESGNDVPFYLSAKSLMERHSYKEALAAIDEALVRYPETIFKRDLLLFKIRAMEALSDPESMEDLVGLAKSWSRAYPSDASIPEVLYVLAKAYGNMRFFDEARYYYERLFSEHKGDNFELLAKIALADELLKRGDNKRAPQLYTDALNESKNLETASLAAVRLADYQISKKNFKEAESLLLKVLEANPSHFQKEPSKTHAMLERWVDQGFYGASARIAEELWKGKVEDDDLDERLIRQAGIWYEAAERFDDAHRIYRLYKEKYANRSAIKEIIERDDKLLFVLDENNATKRLERLDHVIKSYPGTPEERRAYERKAETYAELGEYPKVLEIERHLDPNHPALLSSATKLAQEALKREDCKSASFYLQKYSSLALGNEEKIQGFDCLMKSSLLAKAQELAQEGIALPDLSWRLEWLYRYAKVLEASMNFPRATLAARDTLVLADSLKKPIFNDIAFTLFNALVKQNREEEAREVFARLQKQFPEDNRMIEAYKSMLVWASKRLDETAIEIYAKELLRLQKLHARPEYSPWAELTYIESLLRTQRFKEALGITEELSRLTLEPEERIKTLYIRGSIAQRLDEKALAKESFEQCSKVEGVSAWKNLCAEALKLLN</sequence>
<keyword evidence="4" id="KW-1185">Reference proteome</keyword>
<dbReference type="Proteomes" id="UP000000422">
    <property type="component" value="Chromosome"/>
</dbReference>
<dbReference type="STRING" id="273121.WS0490"/>
<dbReference type="InterPro" id="IPR055917">
    <property type="entry name" value="DUF7494"/>
</dbReference>
<protein>
    <submittedName>
        <fullName evidence="3">FLAGELLAR FUNCTIONAL PROTEIN</fullName>
    </submittedName>
</protein>
<dbReference type="AlphaFoldDB" id="Q7MA36"/>
<evidence type="ECO:0000259" key="1">
    <source>
        <dbReference type="Pfam" id="PF09976"/>
    </source>
</evidence>
<dbReference type="SUPFAM" id="SSF48452">
    <property type="entry name" value="TPR-like"/>
    <property type="match status" value="3"/>
</dbReference>
<accession>Q7MA36</accession>
<keyword evidence="3" id="KW-0282">Flagellum</keyword>
<evidence type="ECO:0000313" key="3">
    <source>
        <dbReference type="EMBL" id="CAE09628.1"/>
    </source>
</evidence>
<dbReference type="InterPro" id="IPR011990">
    <property type="entry name" value="TPR-like_helical_dom_sf"/>
</dbReference>
<dbReference type="Pfam" id="PF24323">
    <property type="entry name" value="DUF7494"/>
    <property type="match status" value="1"/>
</dbReference>
<dbReference type="SMART" id="SM00028">
    <property type="entry name" value="TPR"/>
    <property type="match status" value="4"/>
</dbReference>
<gene>
    <name evidence="3" type="primary">PFLA</name>
    <name evidence="3" type="ordered locus">WS0490</name>
</gene>
<proteinExistence type="predicted"/>
<feature type="domain" description="DUF7494" evidence="2">
    <location>
        <begin position="14"/>
        <end position="130"/>
    </location>
</feature>
<reference evidence="3 4" key="1">
    <citation type="journal article" date="2003" name="Proc. Natl. Acad. Sci. U.S.A.">
        <title>Complete genome sequence and analysis of Wolinella succinogenes.</title>
        <authorList>
            <person name="Baar C."/>
            <person name="Eppinger M."/>
            <person name="Raddatz G."/>
            <person name="Simon JM."/>
            <person name="Lanz C."/>
            <person name="Klimmek O."/>
            <person name="Nandakumar R."/>
            <person name="Gross R."/>
            <person name="Rosinus A."/>
            <person name="Keller H."/>
            <person name="Jagtap P."/>
            <person name="Linke B."/>
            <person name="Meyer F."/>
            <person name="Lederer H."/>
            <person name="Schuster S.C."/>
        </authorList>
    </citation>
    <scope>NUCLEOTIDE SEQUENCE [LARGE SCALE GENOMIC DNA]</scope>
    <source>
        <strain evidence="4">ATCC 29543 / DSM 1740 / CCUG 13145 / JCM 31913 / LMG 7466 / NCTC 11488 / FDC 602W</strain>
    </source>
</reference>
<dbReference type="InterPro" id="IPR018704">
    <property type="entry name" value="SecYEG/CpoB_TPR"/>
</dbReference>
<name>Q7MA36_WOLSU</name>
<dbReference type="eggNOG" id="COG0457">
    <property type="taxonomic scope" value="Bacteria"/>
</dbReference>
<organism evidence="4">
    <name type="scientific">Wolinella succinogenes (strain ATCC 29543 / DSM 1740 / CCUG 13145 / JCM 31913 / LMG 7466 / NCTC 11488 / FDC 602W)</name>
    <name type="common">Vibrio succinogenes</name>
    <dbReference type="NCBI Taxonomy" id="273121"/>
    <lineage>
        <taxon>Bacteria</taxon>
        <taxon>Pseudomonadati</taxon>
        <taxon>Campylobacterota</taxon>
        <taxon>Epsilonproteobacteria</taxon>
        <taxon>Campylobacterales</taxon>
        <taxon>Helicobacteraceae</taxon>
        <taxon>Wolinella</taxon>
    </lineage>
</organism>